<dbReference type="SUPFAM" id="SSF51322">
    <property type="entry name" value="Cyanovirin-N"/>
    <property type="match status" value="1"/>
</dbReference>
<protein>
    <recommendedName>
        <fullName evidence="2">Cyanovirin-N domain-containing protein</fullName>
    </recommendedName>
</protein>
<keyword evidence="1" id="KW-0732">Signal</keyword>
<keyword evidence="4" id="KW-1185">Reference proteome</keyword>
<evidence type="ECO:0000256" key="1">
    <source>
        <dbReference type="SAM" id="SignalP"/>
    </source>
</evidence>
<organism evidence="3 4">
    <name type="scientific">Apiospora rasikravindrae</name>
    <dbReference type="NCBI Taxonomy" id="990691"/>
    <lineage>
        <taxon>Eukaryota</taxon>
        <taxon>Fungi</taxon>
        <taxon>Dikarya</taxon>
        <taxon>Ascomycota</taxon>
        <taxon>Pezizomycotina</taxon>
        <taxon>Sordariomycetes</taxon>
        <taxon>Xylariomycetidae</taxon>
        <taxon>Amphisphaeriales</taxon>
        <taxon>Apiosporaceae</taxon>
        <taxon>Apiospora</taxon>
    </lineage>
</organism>
<evidence type="ECO:0000313" key="4">
    <source>
        <dbReference type="Proteomes" id="UP001444661"/>
    </source>
</evidence>
<dbReference type="Gene3D" id="2.30.60.10">
    <property type="entry name" value="Cyanovirin-N"/>
    <property type="match status" value="1"/>
</dbReference>
<dbReference type="InterPro" id="IPR036673">
    <property type="entry name" value="Cyanovirin-N_sf"/>
</dbReference>
<name>A0ABR1SDN7_9PEZI</name>
<feature type="chain" id="PRO_5047207303" description="Cyanovirin-N domain-containing protein" evidence="1">
    <location>
        <begin position="20"/>
        <end position="166"/>
    </location>
</feature>
<gene>
    <name evidence="3" type="ORF">PG993_011239</name>
</gene>
<evidence type="ECO:0000313" key="3">
    <source>
        <dbReference type="EMBL" id="KAK8029948.1"/>
    </source>
</evidence>
<evidence type="ECO:0000259" key="2">
    <source>
        <dbReference type="Pfam" id="PF08881"/>
    </source>
</evidence>
<dbReference type="EMBL" id="JAQQWK010000010">
    <property type="protein sequence ID" value="KAK8029948.1"/>
    <property type="molecule type" value="Genomic_DNA"/>
</dbReference>
<dbReference type="Pfam" id="PF08881">
    <property type="entry name" value="CVNH"/>
    <property type="match status" value="1"/>
</dbReference>
<feature type="signal peptide" evidence="1">
    <location>
        <begin position="1"/>
        <end position="19"/>
    </location>
</feature>
<proteinExistence type="predicted"/>
<reference evidence="3 4" key="1">
    <citation type="submission" date="2023-01" db="EMBL/GenBank/DDBJ databases">
        <title>Analysis of 21 Apiospora genomes using comparative genomics revels a genus with tremendous synthesis potential of carbohydrate active enzymes and secondary metabolites.</title>
        <authorList>
            <person name="Sorensen T."/>
        </authorList>
    </citation>
    <scope>NUCLEOTIDE SEQUENCE [LARGE SCALE GENOMIC DNA]</scope>
    <source>
        <strain evidence="3 4">CBS 33761</strain>
    </source>
</reference>
<comment type="caution">
    <text evidence="3">The sequence shown here is derived from an EMBL/GenBank/DDBJ whole genome shotgun (WGS) entry which is preliminary data.</text>
</comment>
<dbReference type="Proteomes" id="UP001444661">
    <property type="component" value="Unassembled WGS sequence"/>
</dbReference>
<feature type="domain" description="Cyanovirin-N" evidence="2">
    <location>
        <begin position="32"/>
        <end position="154"/>
    </location>
</feature>
<accession>A0ABR1SDN7</accession>
<sequence>MKMFVQLTSLLALVLCVAADDPPYGAPGDLQCLDIALIDGPTITASCPVADPGRIYLCSHMMINQCFANQDGYLVAREKYVIDPNFLLQHPNATWRRSNFADTESSGNAGNSCNNCKMTDTILQCDCLISTQTSLRQTTHIDTNVAIVNHAGQMKCFGQKATLWNC</sequence>
<dbReference type="InterPro" id="IPR011058">
    <property type="entry name" value="Cyanovirin-N"/>
</dbReference>